<sequence>MTTKVTTTNDLRMMIRRSEIEIQFSDLLSSALNLQFLLTKGMITMKRIFNQTTIALTMTLVTACFAMAQSARAASPAEQAIRAAEANNQFSFVMFYRGNDAATKTMHGTLQSTLANRQDAVVVPVQIGDVAEKALVKQFDATRMPMPAVATLAPNGAVCSVFPRRVTQQQLAAAIVSPGQTQILKALQDRKLVLLCAQPSASASVPVGVQQFQADKLYSNRTEVVTVLANDPAEAEFLTKIGVKPGQPTSVVAFMAPPGVMVGTFNANVSFDVLAEKLAAAGKCCDDESCKHHKSAQASQPARR</sequence>
<evidence type="ECO:0000313" key="2">
    <source>
        <dbReference type="Proteomes" id="UP000319817"/>
    </source>
</evidence>
<name>A0A517P252_9BACT</name>
<dbReference type="Proteomes" id="UP000319817">
    <property type="component" value="Chromosome"/>
</dbReference>
<keyword evidence="2" id="KW-1185">Reference proteome</keyword>
<dbReference type="EMBL" id="CP036526">
    <property type="protein sequence ID" value="QDT13433.1"/>
    <property type="molecule type" value="Genomic_DNA"/>
</dbReference>
<dbReference type="AlphaFoldDB" id="A0A517P252"/>
<proteinExistence type="predicted"/>
<accession>A0A517P252</accession>
<reference evidence="1 2" key="1">
    <citation type="submission" date="2019-02" db="EMBL/GenBank/DDBJ databases">
        <title>Deep-cultivation of Planctomycetes and their phenomic and genomic characterization uncovers novel biology.</title>
        <authorList>
            <person name="Wiegand S."/>
            <person name="Jogler M."/>
            <person name="Boedeker C."/>
            <person name="Pinto D."/>
            <person name="Vollmers J."/>
            <person name="Rivas-Marin E."/>
            <person name="Kohn T."/>
            <person name="Peeters S.H."/>
            <person name="Heuer A."/>
            <person name="Rast P."/>
            <person name="Oberbeckmann S."/>
            <person name="Bunk B."/>
            <person name="Jeske O."/>
            <person name="Meyerdierks A."/>
            <person name="Storesund J.E."/>
            <person name="Kallscheuer N."/>
            <person name="Luecker S."/>
            <person name="Lage O.M."/>
            <person name="Pohl T."/>
            <person name="Merkel B.J."/>
            <person name="Hornburger P."/>
            <person name="Mueller R.-W."/>
            <person name="Bruemmer F."/>
            <person name="Labrenz M."/>
            <person name="Spormann A.M."/>
            <person name="Op den Camp H."/>
            <person name="Overmann J."/>
            <person name="Amann R."/>
            <person name="Jetten M.S.M."/>
            <person name="Mascher T."/>
            <person name="Medema M.H."/>
            <person name="Devos D.P."/>
            <person name="Kaster A.-K."/>
            <person name="Ovreas L."/>
            <person name="Rohde M."/>
            <person name="Galperin M.Y."/>
            <person name="Jogler C."/>
        </authorList>
    </citation>
    <scope>NUCLEOTIDE SEQUENCE [LARGE SCALE GENOMIC DNA]</scope>
    <source>
        <strain evidence="1 2">K23_9</strain>
    </source>
</reference>
<organism evidence="1 2">
    <name type="scientific">Stieleria marina</name>
    <dbReference type="NCBI Taxonomy" id="1930275"/>
    <lineage>
        <taxon>Bacteria</taxon>
        <taxon>Pseudomonadati</taxon>
        <taxon>Planctomycetota</taxon>
        <taxon>Planctomycetia</taxon>
        <taxon>Pirellulales</taxon>
        <taxon>Pirellulaceae</taxon>
        <taxon>Stieleria</taxon>
    </lineage>
</organism>
<gene>
    <name evidence="1" type="ORF">K239x_54510</name>
</gene>
<protein>
    <submittedName>
        <fullName evidence="1">Uncharacterized protein</fullName>
    </submittedName>
</protein>
<evidence type="ECO:0000313" key="1">
    <source>
        <dbReference type="EMBL" id="QDT13433.1"/>
    </source>
</evidence>